<reference evidence="5 6" key="1">
    <citation type="journal article" date="2012" name="BMC Genomics">
        <title>Comparative genomics of bacteria in the genus Providencia isolated from wild Drosophila melanogaster.</title>
        <authorList>
            <person name="Galac M.R."/>
            <person name="Lazzaro B.P."/>
        </authorList>
    </citation>
    <scope>NUCLEOTIDE SEQUENCE [LARGE SCALE GENOMIC DNA]</scope>
    <source>
        <strain evidence="5 6">DSM 19968</strain>
    </source>
</reference>
<keyword evidence="3" id="KW-0560">Oxidoreductase</keyword>
<dbReference type="PANTHER" id="PTHR38011:SF7">
    <property type="entry name" value="2,5-DIAMINO-6-RIBOSYLAMINO-4(3H)-PYRIMIDINONE 5'-PHOSPHATE REDUCTASE"/>
    <property type="match status" value="1"/>
</dbReference>
<dbReference type="EMBL" id="AKKL01000002">
    <property type="protein sequence ID" value="EKT65055.1"/>
    <property type="molecule type" value="Genomic_DNA"/>
</dbReference>
<organism evidence="5 6">
    <name type="scientific">Providencia burhodogranariea DSM 19968</name>
    <dbReference type="NCBI Taxonomy" id="1141662"/>
    <lineage>
        <taxon>Bacteria</taxon>
        <taxon>Pseudomonadati</taxon>
        <taxon>Pseudomonadota</taxon>
        <taxon>Gammaproteobacteria</taxon>
        <taxon>Enterobacterales</taxon>
        <taxon>Morganellaceae</taxon>
        <taxon>Providencia</taxon>
    </lineage>
</organism>
<dbReference type="Gene3D" id="3.40.430.10">
    <property type="entry name" value="Dihydrofolate Reductase, subunit A"/>
    <property type="match status" value="1"/>
</dbReference>
<protein>
    <recommendedName>
        <fullName evidence="4">Bacterial bifunctional deaminase-reductase C-terminal domain-containing protein</fullName>
    </recommendedName>
</protein>
<dbReference type="GO" id="GO:0009231">
    <property type="term" value="P:riboflavin biosynthetic process"/>
    <property type="evidence" value="ECO:0007669"/>
    <property type="project" value="InterPro"/>
</dbReference>
<dbReference type="InterPro" id="IPR024072">
    <property type="entry name" value="DHFR-like_dom_sf"/>
</dbReference>
<proteinExistence type="predicted"/>
<comment type="pathway">
    <text evidence="1">Cofactor biosynthesis; riboflavin biosynthesis.</text>
</comment>
<comment type="caution">
    <text evidence="5">The sequence shown here is derived from an EMBL/GenBank/DDBJ whole genome shotgun (WGS) entry which is preliminary data.</text>
</comment>
<dbReference type="Pfam" id="PF01872">
    <property type="entry name" value="RibD_C"/>
    <property type="match status" value="1"/>
</dbReference>
<dbReference type="Proteomes" id="UP000009336">
    <property type="component" value="Unassembled WGS sequence"/>
</dbReference>
<dbReference type="InterPro" id="IPR002734">
    <property type="entry name" value="RibDG_C"/>
</dbReference>
<dbReference type="STRING" id="1141662.OOA_00920"/>
<keyword evidence="2" id="KW-0521">NADP</keyword>
<evidence type="ECO:0000313" key="6">
    <source>
        <dbReference type="Proteomes" id="UP000009336"/>
    </source>
</evidence>
<evidence type="ECO:0000256" key="3">
    <source>
        <dbReference type="ARBA" id="ARBA00023002"/>
    </source>
</evidence>
<gene>
    <name evidence="5" type="ORF">OOA_00920</name>
</gene>
<keyword evidence="6" id="KW-1185">Reference proteome</keyword>
<name>K8X9F5_9GAMM</name>
<dbReference type="HOGENOM" id="CLU_073038_1_0_6"/>
<dbReference type="InterPro" id="IPR050765">
    <property type="entry name" value="Riboflavin_Biosynth_HTPR"/>
</dbReference>
<dbReference type="OrthoDB" id="9800865at2"/>
<dbReference type="GO" id="GO:0008703">
    <property type="term" value="F:5-amino-6-(5-phosphoribosylamino)uracil reductase activity"/>
    <property type="evidence" value="ECO:0007669"/>
    <property type="project" value="InterPro"/>
</dbReference>
<dbReference type="RefSeq" id="WP_008910235.1">
    <property type="nucleotide sequence ID" value="NZ_KB233222.1"/>
</dbReference>
<dbReference type="SUPFAM" id="SSF53597">
    <property type="entry name" value="Dihydrofolate reductase-like"/>
    <property type="match status" value="1"/>
</dbReference>
<dbReference type="PANTHER" id="PTHR38011">
    <property type="entry name" value="DIHYDROFOLATE REDUCTASE FAMILY PROTEIN (AFU_ORTHOLOGUE AFUA_8G06820)"/>
    <property type="match status" value="1"/>
</dbReference>
<evidence type="ECO:0000313" key="5">
    <source>
        <dbReference type="EMBL" id="EKT65055.1"/>
    </source>
</evidence>
<sequence>MNKPHIICHMLTSLDGKTTGDYLAAPETEPGLLAYETTHASFHATACLAGRISMEENFTFFQKPVFDSNPTLYSREDYIAEQNLNDYLVVIDTSGKVAWQTNIVQYMERPPAHIIEILTHKATDEYISYLRKHQISYLFAGNSELDLPLALDKLYRLFEIKTLIVSGGGRTNGYFLREDLIDEISIIVVPVISGDDNAVTLFTGADNLPTAISTRFKLNKVETLEGSCVWMRYHDKHQ</sequence>
<accession>K8X9F5</accession>
<feature type="domain" description="Bacterial bifunctional deaminase-reductase C-terminal" evidence="4">
    <location>
        <begin position="4"/>
        <end position="225"/>
    </location>
</feature>
<dbReference type="PATRIC" id="fig|1141662.3.peg.188"/>
<evidence type="ECO:0000259" key="4">
    <source>
        <dbReference type="Pfam" id="PF01872"/>
    </source>
</evidence>
<evidence type="ECO:0000256" key="1">
    <source>
        <dbReference type="ARBA" id="ARBA00005104"/>
    </source>
</evidence>
<dbReference type="eggNOG" id="COG1985">
    <property type="taxonomic scope" value="Bacteria"/>
</dbReference>
<evidence type="ECO:0000256" key="2">
    <source>
        <dbReference type="ARBA" id="ARBA00022857"/>
    </source>
</evidence>
<dbReference type="AlphaFoldDB" id="K8X9F5"/>